<keyword evidence="8" id="KW-1185">Reference proteome</keyword>
<dbReference type="InterPro" id="IPR005821">
    <property type="entry name" value="Ion_trans_dom"/>
</dbReference>
<evidence type="ECO:0000256" key="3">
    <source>
        <dbReference type="ARBA" id="ARBA00022989"/>
    </source>
</evidence>
<proteinExistence type="predicted"/>
<sequence length="735" mass="88533">MKYKQNGHLFADGNYIEFSVNNNSQFRFQSIPEEAIAQLYDSSSDFNQIENLSESKLSPEIIAYQDKKAISLFQKFLNQIPVFHPTSKGLMAWQFFIVVIIFFYFFYIPLKLAFYDEISNRRPDNDVAINTFLLLTIFILLFDLLVSFNTGYTENGQVILDRNKIFKNYIIIEFELDLIGVLSLIISYILKNDIFRLLFYLRIYYVIRFDNKIDNKLLLKKTIKSIYILIKLIIVMLFVAHIMACIFYGISYAEFLIDENSETIFINTWIIYNNFVINDQEIFQFSIFDRYLIAYYWAITTVSTNGYGDITPKNNQEIAWTLLTMIIAGMVFAFNISSIRETLLNLNQAEIMEHNFEAILNHYMKKKRISIKTQEKVNDYFQYIWKQEKNRNREIEDMLIQKLAPDLKLQLQYETYIQFVNCRIFYMMYFSNDFLYQLTQYMEEHTCGTKEEIQFEDSQGDQYLMYLQKGEILIHVDCCYNQIMVKTRVDYVNQGNCLGQQSFFMNERYPFKAQTQSWCNIYRILRSRFVEVIRQYQKDFELFHLVISKKYSEPEEFYRKLDLRCLTCFSEQHQADSCDVTHFNKKDFIFRINIKDDKLKREQFERKRSKYHKSILIQHQLHNAAQDQMIRMKQYQLKKQQNLDGSFEESEEEEEDLKQQKQYQDQVGEIKLMLGKILRHLGEDENMKQRVKVFTQQRPQFDPFEKSFCIDEVRNYEYFYPKYNLITIINKIFDK</sequence>
<dbReference type="InterPro" id="IPR051413">
    <property type="entry name" value="K/Na_HCN_channel"/>
</dbReference>
<reference evidence="7" key="1">
    <citation type="submission" date="2021-01" db="EMBL/GenBank/DDBJ databases">
        <authorList>
            <consortium name="Genoscope - CEA"/>
            <person name="William W."/>
        </authorList>
    </citation>
    <scope>NUCLEOTIDE SEQUENCE</scope>
</reference>
<feature type="transmembrane region" description="Helical" evidence="5">
    <location>
        <begin position="127"/>
        <end position="148"/>
    </location>
</feature>
<dbReference type="PANTHER" id="PTHR45689">
    <property type="entry name" value="I[[H]] CHANNEL, ISOFORM E"/>
    <property type="match status" value="1"/>
</dbReference>
<evidence type="ECO:0000256" key="4">
    <source>
        <dbReference type="ARBA" id="ARBA00023136"/>
    </source>
</evidence>
<dbReference type="Proteomes" id="UP000692954">
    <property type="component" value="Unassembled WGS sequence"/>
</dbReference>
<dbReference type="Pfam" id="PF00520">
    <property type="entry name" value="Ion_trans"/>
    <property type="match status" value="1"/>
</dbReference>
<accession>A0A8S1LC52</accession>
<protein>
    <recommendedName>
        <fullName evidence="6">Ion transport domain-containing protein</fullName>
    </recommendedName>
</protein>
<feature type="transmembrane region" description="Helical" evidence="5">
    <location>
        <begin position="91"/>
        <end position="115"/>
    </location>
</feature>
<feature type="domain" description="Ion transport" evidence="6">
    <location>
        <begin position="92"/>
        <end position="334"/>
    </location>
</feature>
<dbReference type="PANTHER" id="PTHR45689:SF5">
    <property type="entry name" value="I[[H]] CHANNEL, ISOFORM E"/>
    <property type="match status" value="1"/>
</dbReference>
<dbReference type="EMBL" id="CAJJDN010000020">
    <property type="protein sequence ID" value="CAD8065520.1"/>
    <property type="molecule type" value="Genomic_DNA"/>
</dbReference>
<keyword evidence="4 5" id="KW-0472">Membrane</keyword>
<feature type="transmembrane region" description="Helical" evidence="5">
    <location>
        <begin position="168"/>
        <end position="190"/>
    </location>
</feature>
<keyword evidence="2 5" id="KW-0812">Transmembrane</keyword>
<dbReference type="GO" id="GO:0098855">
    <property type="term" value="C:HCN channel complex"/>
    <property type="evidence" value="ECO:0007669"/>
    <property type="project" value="TreeGrafter"/>
</dbReference>
<gene>
    <name evidence="7" type="ORF">PSON_ATCC_30995.1.T0200248</name>
</gene>
<evidence type="ECO:0000313" key="7">
    <source>
        <dbReference type="EMBL" id="CAD8065520.1"/>
    </source>
</evidence>
<name>A0A8S1LC52_9CILI</name>
<evidence type="ECO:0000256" key="2">
    <source>
        <dbReference type="ARBA" id="ARBA00022692"/>
    </source>
</evidence>
<dbReference type="GO" id="GO:0035725">
    <property type="term" value="P:sodium ion transmembrane transport"/>
    <property type="evidence" value="ECO:0007669"/>
    <property type="project" value="TreeGrafter"/>
</dbReference>
<keyword evidence="3 5" id="KW-1133">Transmembrane helix</keyword>
<organism evidence="7 8">
    <name type="scientific">Paramecium sonneborni</name>
    <dbReference type="NCBI Taxonomy" id="65129"/>
    <lineage>
        <taxon>Eukaryota</taxon>
        <taxon>Sar</taxon>
        <taxon>Alveolata</taxon>
        <taxon>Ciliophora</taxon>
        <taxon>Intramacronucleata</taxon>
        <taxon>Oligohymenophorea</taxon>
        <taxon>Peniculida</taxon>
        <taxon>Parameciidae</taxon>
        <taxon>Paramecium</taxon>
    </lineage>
</organism>
<comment type="caution">
    <text evidence="7">The sequence shown here is derived from an EMBL/GenBank/DDBJ whole genome shotgun (WGS) entry which is preliminary data.</text>
</comment>
<evidence type="ECO:0000256" key="1">
    <source>
        <dbReference type="ARBA" id="ARBA00004141"/>
    </source>
</evidence>
<dbReference type="GO" id="GO:0003254">
    <property type="term" value="P:regulation of membrane depolarization"/>
    <property type="evidence" value="ECO:0007669"/>
    <property type="project" value="TreeGrafter"/>
</dbReference>
<feature type="transmembrane region" description="Helical" evidence="5">
    <location>
        <begin position="226"/>
        <end position="250"/>
    </location>
</feature>
<dbReference type="AlphaFoldDB" id="A0A8S1LC52"/>
<dbReference type="OrthoDB" id="290831at2759"/>
<feature type="transmembrane region" description="Helical" evidence="5">
    <location>
        <begin position="318"/>
        <end position="336"/>
    </location>
</feature>
<comment type="subcellular location">
    <subcellularLocation>
        <location evidence="1">Membrane</location>
        <topology evidence="1">Multi-pass membrane protein</topology>
    </subcellularLocation>
</comment>
<evidence type="ECO:0000259" key="6">
    <source>
        <dbReference type="Pfam" id="PF00520"/>
    </source>
</evidence>
<evidence type="ECO:0000313" key="8">
    <source>
        <dbReference type="Proteomes" id="UP000692954"/>
    </source>
</evidence>
<dbReference type="GO" id="GO:0005249">
    <property type="term" value="F:voltage-gated potassium channel activity"/>
    <property type="evidence" value="ECO:0007669"/>
    <property type="project" value="TreeGrafter"/>
</dbReference>
<evidence type="ECO:0000256" key="5">
    <source>
        <dbReference type="SAM" id="Phobius"/>
    </source>
</evidence>